<dbReference type="Gene3D" id="3.30.160.880">
    <property type="entry name" value="Cell division protein ZapA protomer, N-terminal domain"/>
    <property type="match status" value="1"/>
</dbReference>
<evidence type="ECO:0000313" key="2">
    <source>
        <dbReference type="Proteomes" id="UP000594459"/>
    </source>
</evidence>
<dbReference type="AlphaFoldDB" id="A0A7S8F6D2"/>
<dbReference type="InterPro" id="IPR036192">
    <property type="entry name" value="Cell_div_ZapA-like_sf"/>
</dbReference>
<keyword evidence="1" id="KW-0131">Cell cycle</keyword>
<dbReference type="GO" id="GO:0051301">
    <property type="term" value="P:cell division"/>
    <property type="evidence" value="ECO:0007669"/>
    <property type="project" value="UniProtKB-KW"/>
</dbReference>
<accession>A0A7S8F6D2</accession>
<protein>
    <submittedName>
        <fullName evidence="1">Cell division protein ZapA</fullName>
    </submittedName>
</protein>
<organism evidence="1 2">
    <name type="scientific">Qipengyuania soli</name>
    <dbReference type="NCBI Taxonomy" id="2782568"/>
    <lineage>
        <taxon>Bacteria</taxon>
        <taxon>Pseudomonadati</taxon>
        <taxon>Pseudomonadota</taxon>
        <taxon>Alphaproteobacteria</taxon>
        <taxon>Sphingomonadales</taxon>
        <taxon>Erythrobacteraceae</taxon>
        <taxon>Qipengyuania</taxon>
    </lineage>
</organism>
<proteinExistence type="predicted"/>
<dbReference type="KEGG" id="qso:IRL76_04590"/>
<dbReference type="InterPro" id="IPR007838">
    <property type="entry name" value="Cell_div_ZapA-like"/>
</dbReference>
<reference evidence="1 2" key="1">
    <citation type="submission" date="2020-11" db="EMBL/GenBank/DDBJ databases">
        <title>The genome sequence of Erythrobacter sp. 6D36.</title>
        <authorList>
            <person name="Liu Y."/>
        </authorList>
    </citation>
    <scope>NUCLEOTIDE SEQUENCE [LARGE SCALE GENOMIC DNA]</scope>
    <source>
        <strain evidence="1 2">6D36</strain>
    </source>
</reference>
<dbReference type="SUPFAM" id="SSF102829">
    <property type="entry name" value="Cell division protein ZapA-like"/>
    <property type="match status" value="1"/>
</dbReference>
<sequence length="110" mass="11559">MSDVSLEVGGRKYTVACADGQEEHVQRLASVIDGKLGTMGANLSSQEAKNLLFAALLLADELDEAKRNNTAPPPAPSSDFDVERIATQLERIAGALENAALVLEGGPHTT</sequence>
<dbReference type="InterPro" id="IPR042233">
    <property type="entry name" value="Cell_div_ZapA_N"/>
</dbReference>
<dbReference type="Pfam" id="PF05164">
    <property type="entry name" value="ZapA"/>
    <property type="match status" value="1"/>
</dbReference>
<gene>
    <name evidence="1" type="ORF">IRL76_04590</name>
</gene>
<evidence type="ECO:0000313" key="1">
    <source>
        <dbReference type="EMBL" id="QPC99823.1"/>
    </source>
</evidence>
<keyword evidence="2" id="KW-1185">Reference proteome</keyword>
<name>A0A7S8F6D2_9SPHN</name>
<dbReference type="RefSeq" id="WP_200983571.1">
    <property type="nucleotide sequence ID" value="NZ_CP064654.1"/>
</dbReference>
<dbReference type="EMBL" id="CP064654">
    <property type="protein sequence ID" value="QPC99823.1"/>
    <property type="molecule type" value="Genomic_DNA"/>
</dbReference>
<keyword evidence="1" id="KW-0132">Cell division</keyword>
<dbReference type="Proteomes" id="UP000594459">
    <property type="component" value="Chromosome"/>
</dbReference>